<dbReference type="InterPro" id="IPR015500">
    <property type="entry name" value="Peptidase_S8_subtilisin-rel"/>
</dbReference>
<evidence type="ECO:0000259" key="13">
    <source>
        <dbReference type="Pfam" id="PF00082"/>
    </source>
</evidence>
<dbReference type="InterPro" id="IPR010259">
    <property type="entry name" value="S8pro/Inhibitor_I9"/>
</dbReference>
<evidence type="ECO:0000256" key="8">
    <source>
        <dbReference type="ARBA" id="ARBA00023180"/>
    </source>
</evidence>
<evidence type="ECO:0000256" key="1">
    <source>
        <dbReference type="ARBA" id="ARBA00004613"/>
    </source>
</evidence>
<dbReference type="PROSITE" id="PS00138">
    <property type="entry name" value="SUBTILASE_SER"/>
    <property type="match status" value="1"/>
</dbReference>
<dbReference type="SUPFAM" id="SSF52743">
    <property type="entry name" value="Subtilisin-like"/>
    <property type="match status" value="1"/>
</dbReference>
<keyword evidence="6 10" id="KW-0378">Hydrolase</keyword>
<evidence type="ECO:0000256" key="2">
    <source>
        <dbReference type="ARBA" id="ARBA00011073"/>
    </source>
</evidence>
<feature type="signal peptide" evidence="12">
    <location>
        <begin position="1"/>
        <end position="24"/>
    </location>
</feature>
<protein>
    <recommendedName>
        <fullName evidence="18">Subtilisin-like protease SBT4.15</fullName>
    </recommendedName>
</protein>
<dbReference type="GO" id="GO:0009609">
    <property type="term" value="P:response to symbiotic bacterium"/>
    <property type="evidence" value="ECO:0007669"/>
    <property type="project" value="UniProtKB-ARBA"/>
</dbReference>
<evidence type="ECO:0000256" key="4">
    <source>
        <dbReference type="ARBA" id="ARBA00022670"/>
    </source>
</evidence>
<evidence type="ECO:0000256" key="12">
    <source>
        <dbReference type="SAM" id="SignalP"/>
    </source>
</evidence>
<keyword evidence="5 12" id="KW-0732">Signal</keyword>
<feature type="domain" description="Subtilisin-like protease fibronectin type-III" evidence="15">
    <location>
        <begin position="643"/>
        <end position="742"/>
    </location>
</feature>
<keyword evidence="7 10" id="KW-0720">Serine protease</keyword>
<evidence type="ECO:0000256" key="11">
    <source>
        <dbReference type="RuleBase" id="RU003355"/>
    </source>
</evidence>
<feature type="active site" description="Charge relay system" evidence="9 10">
    <location>
        <position position="143"/>
    </location>
</feature>
<dbReference type="InterPro" id="IPR023828">
    <property type="entry name" value="Peptidase_S8_Ser-AS"/>
</dbReference>
<dbReference type="FunFam" id="3.40.50.200:FF:000006">
    <property type="entry name" value="Subtilisin-like protease SBT1.5"/>
    <property type="match status" value="1"/>
</dbReference>
<dbReference type="InterPro" id="IPR023827">
    <property type="entry name" value="Peptidase_S8_Asp-AS"/>
</dbReference>
<feature type="domain" description="Peptidase S8/S53" evidence="13">
    <location>
        <begin position="135"/>
        <end position="574"/>
    </location>
</feature>
<keyword evidence="3" id="KW-0964">Secreted</keyword>
<dbReference type="InterPro" id="IPR036852">
    <property type="entry name" value="Peptidase_S8/S53_dom_sf"/>
</dbReference>
<evidence type="ECO:0000256" key="10">
    <source>
        <dbReference type="PROSITE-ProRule" id="PRU01240"/>
    </source>
</evidence>
<dbReference type="Gene3D" id="3.50.30.30">
    <property type="match status" value="1"/>
</dbReference>
<dbReference type="PROSITE" id="PS51892">
    <property type="entry name" value="SUBTILASE"/>
    <property type="match status" value="1"/>
</dbReference>
<dbReference type="InterPro" id="IPR034197">
    <property type="entry name" value="Peptidases_S8_3"/>
</dbReference>
<reference evidence="16" key="1">
    <citation type="submission" date="2023-10" db="EMBL/GenBank/DDBJ databases">
        <title>Chromosome-level genome of the transformable northern wattle, Acacia crassicarpa.</title>
        <authorList>
            <person name="Massaro I."/>
            <person name="Sinha N.R."/>
            <person name="Poethig S."/>
            <person name="Leichty A.R."/>
        </authorList>
    </citation>
    <scope>NUCLEOTIDE SEQUENCE</scope>
    <source>
        <strain evidence="16">Acra3RX</strain>
        <tissue evidence="16">Leaf</tissue>
    </source>
</reference>
<evidence type="ECO:0000256" key="9">
    <source>
        <dbReference type="PIRSR" id="PIRSR615500-1"/>
    </source>
</evidence>
<dbReference type="EMBL" id="JAWXYG010000005">
    <property type="protein sequence ID" value="KAK4272759.1"/>
    <property type="molecule type" value="Genomic_DNA"/>
</dbReference>
<dbReference type="AlphaFoldDB" id="A0AAE1JRF9"/>
<dbReference type="InterPro" id="IPR045051">
    <property type="entry name" value="SBT"/>
</dbReference>
<dbReference type="PROSITE" id="PS00136">
    <property type="entry name" value="SUBTILASE_ASP"/>
    <property type="match status" value="1"/>
</dbReference>
<dbReference type="PRINTS" id="PR00723">
    <property type="entry name" value="SUBTILISIN"/>
</dbReference>
<evidence type="ECO:0000256" key="3">
    <source>
        <dbReference type="ARBA" id="ARBA00022525"/>
    </source>
</evidence>
<gene>
    <name evidence="16" type="ORF">QN277_021268</name>
</gene>
<dbReference type="PANTHER" id="PTHR10795">
    <property type="entry name" value="PROPROTEIN CONVERTASE SUBTILISIN/KEXIN"/>
    <property type="match status" value="1"/>
</dbReference>
<feature type="domain" description="Inhibitor I9" evidence="14">
    <location>
        <begin position="30"/>
        <end position="113"/>
    </location>
</feature>
<dbReference type="InterPro" id="IPR037045">
    <property type="entry name" value="S8pro/Inhibitor_I9_sf"/>
</dbReference>
<dbReference type="GO" id="GO:0005576">
    <property type="term" value="C:extracellular region"/>
    <property type="evidence" value="ECO:0007669"/>
    <property type="project" value="UniProtKB-SubCell"/>
</dbReference>
<dbReference type="InterPro" id="IPR000209">
    <property type="entry name" value="Peptidase_S8/S53_dom"/>
</dbReference>
<evidence type="ECO:0000256" key="5">
    <source>
        <dbReference type="ARBA" id="ARBA00022729"/>
    </source>
</evidence>
<feature type="active site" description="Charge relay system" evidence="9 10">
    <location>
        <position position="208"/>
    </location>
</feature>
<keyword evidence="8" id="KW-0325">Glycoprotein</keyword>
<evidence type="ECO:0000259" key="14">
    <source>
        <dbReference type="Pfam" id="PF05922"/>
    </source>
</evidence>
<dbReference type="GO" id="GO:0004252">
    <property type="term" value="F:serine-type endopeptidase activity"/>
    <property type="evidence" value="ECO:0007669"/>
    <property type="project" value="UniProtKB-UniRule"/>
</dbReference>
<dbReference type="CDD" id="cd04852">
    <property type="entry name" value="Peptidases_S8_3"/>
    <property type="match status" value="1"/>
</dbReference>
<dbReference type="InterPro" id="IPR041469">
    <property type="entry name" value="Subtilisin-like_FN3"/>
</dbReference>
<keyword evidence="17" id="KW-1185">Reference proteome</keyword>
<evidence type="ECO:0000313" key="17">
    <source>
        <dbReference type="Proteomes" id="UP001293593"/>
    </source>
</evidence>
<dbReference type="Pfam" id="PF17766">
    <property type="entry name" value="fn3_6"/>
    <property type="match status" value="1"/>
</dbReference>
<evidence type="ECO:0000256" key="6">
    <source>
        <dbReference type="ARBA" id="ARBA00022801"/>
    </source>
</evidence>
<organism evidence="16 17">
    <name type="scientific">Acacia crassicarpa</name>
    <name type="common">northern wattle</name>
    <dbReference type="NCBI Taxonomy" id="499986"/>
    <lineage>
        <taxon>Eukaryota</taxon>
        <taxon>Viridiplantae</taxon>
        <taxon>Streptophyta</taxon>
        <taxon>Embryophyta</taxon>
        <taxon>Tracheophyta</taxon>
        <taxon>Spermatophyta</taxon>
        <taxon>Magnoliopsida</taxon>
        <taxon>eudicotyledons</taxon>
        <taxon>Gunneridae</taxon>
        <taxon>Pentapetalae</taxon>
        <taxon>rosids</taxon>
        <taxon>fabids</taxon>
        <taxon>Fabales</taxon>
        <taxon>Fabaceae</taxon>
        <taxon>Caesalpinioideae</taxon>
        <taxon>mimosoid clade</taxon>
        <taxon>Acacieae</taxon>
        <taxon>Acacia</taxon>
    </lineage>
</organism>
<name>A0AAE1JRF9_9FABA</name>
<comment type="caution">
    <text evidence="16">The sequence shown here is derived from an EMBL/GenBank/DDBJ whole genome shotgun (WGS) entry which is preliminary data.</text>
</comment>
<sequence>MKLHNLRPLLLSLSLLLTLILGSSEDERKRYIVYMGHLPEEAAITYEDLESQHHNLLEAAIGEHHQLAREFKIHSYSRSFNGFVARLLPHEVEKLKEKEGVVSVFANTLRKLHTTRSWDFVGMPLQVERRRNKESDIVVGILDTGIYIDSPSFNDEGYGPPPSSWKGKCVKGRNFTRGCNNKVIGARYYNLGEGPYDENLSPVDDDGHGTHTASTVAGVAVAGASFYDIGKGTARGGVPSARIAAYKICWSQGCDDMDILAAFDDAIADGVDIISLSLGGPSTMFFEDSIAIGAFHAMKSGILTSCSAGNDGPTAMTVQNVAPWILTVAASSIDRQFTTEVALGNGQRVSGISINTFSSGNKMYPLTSGALVANNNDGNGNASSCEYGTMAEEKVKGKIVFCLEGSDQEYSIKMLGGVGTIMDLTYQTDVAHTTLLPATYVQVSAGKIIERYINSTKNPRAIIHKTRTKTVPAPFLASFSSKGPDSFSPHVLKPDLAAPGVHILASYSKLTTVTGYPYPDDARYYNFNIISGTSMACPHASAAAAYVKSFHPDWSPAAIRSALMTTATPLKIGGDNLTELGSGSGQINPTAAIDPGLVYDATMDSYVALLCKYGYNNSVIGLIVGSKKVNCNTVEPAQGTDGINYPSMNVNLRTNTSRIAAWFHRTVTNVGHGTSTYRAKVKAPRGLSVRVEPQTLHFTHLNQTKTFRVVLKGPPLKNGTHMLSALLEWNDCVHNVRSPIIVNTPFSLPVLWF</sequence>
<evidence type="ECO:0008006" key="18">
    <source>
        <dbReference type="Google" id="ProtNLM"/>
    </source>
</evidence>
<dbReference type="Gene3D" id="2.60.40.2310">
    <property type="match status" value="1"/>
</dbReference>
<dbReference type="CDD" id="cd02120">
    <property type="entry name" value="PA_subtilisin_like"/>
    <property type="match status" value="1"/>
</dbReference>
<dbReference type="Gene3D" id="3.30.70.80">
    <property type="entry name" value="Peptidase S8 propeptide/proteinase inhibitor I9"/>
    <property type="match status" value="1"/>
</dbReference>
<dbReference type="Pfam" id="PF00082">
    <property type="entry name" value="Peptidase_S8"/>
    <property type="match status" value="1"/>
</dbReference>
<dbReference type="Proteomes" id="UP001293593">
    <property type="component" value="Unassembled WGS sequence"/>
</dbReference>
<evidence type="ECO:0000259" key="15">
    <source>
        <dbReference type="Pfam" id="PF17766"/>
    </source>
</evidence>
<dbReference type="Gene3D" id="3.40.50.200">
    <property type="entry name" value="Peptidase S8/S53 domain"/>
    <property type="match status" value="1"/>
</dbReference>
<evidence type="ECO:0000313" key="16">
    <source>
        <dbReference type="EMBL" id="KAK4272759.1"/>
    </source>
</evidence>
<comment type="similarity">
    <text evidence="2 10 11">Belongs to the peptidase S8 family.</text>
</comment>
<proteinExistence type="inferred from homology"/>
<evidence type="ECO:0000256" key="7">
    <source>
        <dbReference type="ARBA" id="ARBA00022825"/>
    </source>
</evidence>
<accession>A0AAE1JRF9</accession>
<dbReference type="Pfam" id="PF05922">
    <property type="entry name" value="Inhibitor_I9"/>
    <property type="match status" value="1"/>
</dbReference>
<keyword evidence="4 10" id="KW-0645">Protease</keyword>
<feature type="chain" id="PRO_5042023168" description="Subtilisin-like protease SBT4.15" evidence="12">
    <location>
        <begin position="25"/>
        <end position="753"/>
    </location>
</feature>
<comment type="subcellular location">
    <subcellularLocation>
        <location evidence="1">Secreted</location>
    </subcellularLocation>
</comment>
<dbReference type="GO" id="GO:0006508">
    <property type="term" value="P:proteolysis"/>
    <property type="evidence" value="ECO:0007669"/>
    <property type="project" value="UniProtKB-KW"/>
</dbReference>
<feature type="active site" description="Charge relay system" evidence="9 10">
    <location>
        <position position="534"/>
    </location>
</feature>